<keyword evidence="2" id="KW-0677">Repeat</keyword>
<evidence type="ECO:0000313" key="5">
    <source>
        <dbReference type="EMBL" id="KAB2608309.1"/>
    </source>
</evidence>
<comment type="caution">
    <text evidence="4">The sequence shown here is derived from an EMBL/GenBank/DDBJ whole genome shotgun (WGS) entry which is preliminary data.</text>
</comment>
<dbReference type="InterPro" id="IPR050872">
    <property type="entry name" value="PPR_P_subfamily"/>
</dbReference>
<reference evidence="4 6" key="1">
    <citation type="submission" date="2019-09" db="EMBL/GenBank/DDBJ databases">
        <authorList>
            <person name="Ou C."/>
        </authorList>
    </citation>
    <scope>NUCLEOTIDE SEQUENCE [LARGE SCALE GENOMIC DNA]</scope>
    <source>
        <strain evidence="4">S2</strain>
        <tissue evidence="4">Leaf</tissue>
    </source>
</reference>
<protein>
    <submittedName>
        <fullName evidence="4">Pentatricopeptide repeat-containing protein</fullName>
    </submittedName>
</protein>
<evidence type="ECO:0000256" key="2">
    <source>
        <dbReference type="ARBA" id="ARBA00022737"/>
    </source>
</evidence>
<dbReference type="InterPro" id="IPR002885">
    <property type="entry name" value="PPR_rpt"/>
</dbReference>
<dbReference type="EMBL" id="SMOL01000620">
    <property type="protein sequence ID" value="KAB2604445.1"/>
    <property type="molecule type" value="Genomic_DNA"/>
</dbReference>
<dbReference type="Pfam" id="PF01535">
    <property type="entry name" value="PPR"/>
    <property type="match status" value="2"/>
</dbReference>
<dbReference type="Gene3D" id="1.25.40.10">
    <property type="entry name" value="Tetratricopeptide repeat domain"/>
    <property type="match status" value="4"/>
</dbReference>
<dbReference type="Pfam" id="PF13041">
    <property type="entry name" value="PPR_2"/>
    <property type="match status" value="1"/>
</dbReference>
<dbReference type="PANTHER" id="PTHR46128">
    <property type="entry name" value="MITOCHONDRIAL GROUP I INTRON SPLICING FACTOR CCM1"/>
    <property type="match status" value="1"/>
</dbReference>
<dbReference type="OrthoDB" id="767661at2759"/>
<dbReference type="Pfam" id="PF12854">
    <property type="entry name" value="PPR_1"/>
    <property type="match status" value="1"/>
</dbReference>
<evidence type="ECO:0000256" key="1">
    <source>
        <dbReference type="ARBA" id="ARBA00007626"/>
    </source>
</evidence>
<dbReference type="EMBL" id="SMOL01000553">
    <property type="protein sequence ID" value="KAB2608309.1"/>
    <property type="molecule type" value="Genomic_DNA"/>
</dbReference>
<evidence type="ECO:0000313" key="4">
    <source>
        <dbReference type="EMBL" id="KAB2604445.1"/>
    </source>
</evidence>
<accession>A0A5N5FMS0</accession>
<dbReference type="NCBIfam" id="TIGR00756">
    <property type="entry name" value="PPR"/>
    <property type="match status" value="1"/>
</dbReference>
<evidence type="ECO:0000313" key="6">
    <source>
        <dbReference type="Proteomes" id="UP000327157"/>
    </source>
</evidence>
<organism evidence="4 6">
    <name type="scientific">Pyrus ussuriensis x Pyrus communis</name>
    <dbReference type="NCBI Taxonomy" id="2448454"/>
    <lineage>
        <taxon>Eukaryota</taxon>
        <taxon>Viridiplantae</taxon>
        <taxon>Streptophyta</taxon>
        <taxon>Embryophyta</taxon>
        <taxon>Tracheophyta</taxon>
        <taxon>Spermatophyta</taxon>
        <taxon>Magnoliopsida</taxon>
        <taxon>eudicotyledons</taxon>
        <taxon>Gunneridae</taxon>
        <taxon>Pentapetalae</taxon>
        <taxon>rosids</taxon>
        <taxon>fabids</taxon>
        <taxon>Rosales</taxon>
        <taxon>Rosaceae</taxon>
        <taxon>Amygdaloideae</taxon>
        <taxon>Maleae</taxon>
        <taxon>Pyrus</taxon>
    </lineage>
</organism>
<feature type="repeat" description="PPR" evidence="3">
    <location>
        <begin position="311"/>
        <end position="345"/>
    </location>
</feature>
<dbReference type="Proteomes" id="UP000327157">
    <property type="component" value="Chromosome 14"/>
</dbReference>
<dbReference type="AlphaFoldDB" id="A0A5N5FMS0"/>
<proteinExistence type="inferred from homology"/>
<name>A0A5N5FMS0_9ROSA</name>
<evidence type="ECO:0000256" key="3">
    <source>
        <dbReference type="PROSITE-ProRule" id="PRU00708"/>
    </source>
</evidence>
<sequence>MALQILTQAKSKYPNYCHNGPVYATMINILENSGFLEDVVSLFNNISKFNCDNWTHSFNTFLQIMVNESKLKAAHPIFVEHCCEWEPKWSFRYYPASFSRDGLSEFNPYRENYWILMKGLCEDKRLNEMTHLLYSMFWRISLKGCGEDVVIYKTLLDALCDNGEIDEALLINEALVRGGIPNLASYSAIAIDLYNENKIYKGYRPTTLVIEAKTVALCREKKVVEAVEVIKKEIEEANCVLIVYNVVMRFLCNEGQLVLAISYLKKMEKQMGCFADKKTYGILVDRLCDDSQFLDVNRVLQETLIKSHWPCVETYNRLIRGICKMGWQYEVVMWLEEMMSQSMIPEYFVWNSLVSSMCCSMANVKAYSETCNRLKNS</sequence>
<dbReference type="PROSITE" id="PS51375">
    <property type="entry name" value="PPR"/>
    <property type="match status" value="2"/>
</dbReference>
<feature type="repeat" description="PPR" evidence="3">
    <location>
        <begin position="148"/>
        <end position="182"/>
    </location>
</feature>
<dbReference type="PANTHER" id="PTHR46128:SF251">
    <property type="entry name" value="PENTACOTRIPEPTIDE-REPEAT REGION OF PRORP DOMAIN-CONTAINING PROTEIN"/>
    <property type="match status" value="1"/>
</dbReference>
<keyword evidence="6" id="KW-1185">Reference proteome</keyword>
<reference evidence="4 6" key="2">
    <citation type="submission" date="2019-11" db="EMBL/GenBank/DDBJ databases">
        <title>A de novo genome assembly of a pear dwarfing rootstock.</title>
        <authorList>
            <person name="Wang F."/>
            <person name="Wang J."/>
            <person name="Li S."/>
            <person name="Zhang Y."/>
            <person name="Fang M."/>
            <person name="Ma L."/>
            <person name="Zhao Y."/>
            <person name="Jiang S."/>
        </authorList>
    </citation>
    <scope>NUCLEOTIDE SEQUENCE [LARGE SCALE GENOMIC DNA]</scope>
    <source>
        <strain evidence="4">S2</strain>
        <tissue evidence="4">Leaf</tissue>
    </source>
</reference>
<dbReference type="InterPro" id="IPR011990">
    <property type="entry name" value="TPR-like_helical_dom_sf"/>
</dbReference>
<gene>
    <name evidence="5" type="ORF">D8674_011477</name>
    <name evidence="4" type="ORF">D8674_039490</name>
</gene>
<comment type="similarity">
    <text evidence="1">Belongs to the PPR family. P subfamily.</text>
</comment>